<proteinExistence type="predicted"/>
<keyword evidence="4" id="KW-1185">Reference proteome</keyword>
<dbReference type="PANTHER" id="PTHR46292">
    <property type="entry name" value="COILED-COIL DOMAIN-CONTAINING PROTEIN 102A"/>
    <property type="match status" value="1"/>
</dbReference>
<feature type="coiled-coil region" evidence="2">
    <location>
        <begin position="331"/>
        <end position="358"/>
    </location>
</feature>
<feature type="coiled-coil region" evidence="2">
    <location>
        <begin position="103"/>
        <end position="137"/>
    </location>
</feature>
<dbReference type="PANTHER" id="PTHR46292:SF2">
    <property type="entry name" value="COILED-COIL DOMAIN-CONTAINING PROTEIN 102B"/>
    <property type="match status" value="1"/>
</dbReference>
<reference evidence="3" key="1">
    <citation type="submission" date="2025-08" db="UniProtKB">
        <authorList>
            <consortium name="Ensembl"/>
        </authorList>
    </citation>
    <scope>IDENTIFICATION</scope>
</reference>
<evidence type="ECO:0000313" key="3">
    <source>
        <dbReference type="Ensembl" id="ENSCMMP00000014943.1"/>
    </source>
</evidence>
<name>A0A8C3C3C6_CAIMO</name>
<organism evidence="3 4">
    <name type="scientific">Cairina moschata</name>
    <name type="common">Muscovy duck</name>
    <dbReference type="NCBI Taxonomy" id="8855"/>
    <lineage>
        <taxon>Eukaryota</taxon>
        <taxon>Metazoa</taxon>
        <taxon>Chordata</taxon>
        <taxon>Craniata</taxon>
        <taxon>Vertebrata</taxon>
        <taxon>Euteleostomi</taxon>
        <taxon>Archelosauria</taxon>
        <taxon>Archosauria</taxon>
        <taxon>Dinosauria</taxon>
        <taxon>Saurischia</taxon>
        <taxon>Theropoda</taxon>
        <taxon>Coelurosauria</taxon>
        <taxon>Aves</taxon>
        <taxon>Neognathae</taxon>
        <taxon>Galloanserae</taxon>
        <taxon>Anseriformes</taxon>
        <taxon>Anatidae</taxon>
        <taxon>Anatinae</taxon>
        <taxon>Cairina</taxon>
    </lineage>
</organism>
<protein>
    <recommendedName>
        <fullName evidence="5">Coiled-coil domain-containing protein 102B</fullName>
    </recommendedName>
</protein>
<sequence length="395" mass="46266">MNIGSFQKIMEEMQVFMTQPRQPYKSAEVRQPDGNMCNSNLPSQHFYPYSSNYTCMHMNYSSDLEIFEAVKIRELEEVKARAAQMEKTMRWWSDCTANWREKWSKVRAERNKAQEEARQLRIKLDNAVKEMSMLKKLNQDLVKIYHIKQDLNQLTFPEQERVKELSKTNKIPVADGTKKDVEIIKDSLRSNQNKKTTLKHSDSFPCGIASICLEEPKKSLDNIAQTSENGLIHVSVLHLHLAELQKILQKEREMNVFLEKEVESTANELSLWKRKYEELRQSKLEAFSYNEKQILLYYSSLFFFVCSLAPSINSSQVERLKLENTSEWGKRERLEGEKQNLEEESITLKLQVKEIQRLLEMRNKATPIKLSCDHQNTQSKLLVKNKVCAFLSLIT</sequence>
<evidence type="ECO:0000256" key="1">
    <source>
        <dbReference type="ARBA" id="ARBA00023054"/>
    </source>
</evidence>
<dbReference type="Proteomes" id="UP000694556">
    <property type="component" value="Unassembled WGS sequence"/>
</dbReference>
<dbReference type="AlphaFoldDB" id="A0A8C3C3C6"/>
<feature type="coiled-coil region" evidence="2">
    <location>
        <begin position="241"/>
        <end position="282"/>
    </location>
</feature>
<reference evidence="3" key="2">
    <citation type="submission" date="2025-09" db="UniProtKB">
        <authorList>
            <consortium name="Ensembl"/>
        </authorList>
    </citation>
    <scope>IDENTIFICATION</scope>
</reference>
<evidence type="ECO:0000313" key="4">
    <source>
        <dbReference type="Proteomes" id="UP000694556"/>
    </source>
</evidence>
<dbReference type="Ensembl" id="ENSCMMT00000016445.1">
    <property type="protein sequence ID" value="ENSCMMP00000014943.1"/>
    <property type="gene ID" value="ENSCMMG00000009496.1"/>
</dbReference>
<accession>A0A8C3C3C6</accession>
<evidence type="ECO:0008006" key="5">
    <source>
        <dbReference type="Google" id="ProtNLM"/>
    </source>
</evidence>
<keyword evidence="1 2" id="KW-0175">Coiled coil</keyword>
<evidence type="ECO:0000256" key="2">
    <source>
        <dbReference type="SAM" id="Coils"/>
    </source>
</evidence>